<dbReference type="PANTHER" id="PTHR10353:SF267">
    <property type="entry name" value="BETA-GLUCOSIDASE"/>
    <property type="match status" value="1"/>
</dbReference>
<dbReference type="GO" id="GO:0005975">
    <property type="term" value="P:carbohydrate metabolic process"/>
    <property type="evidence" value="ECO:0007669"/>
    <property type="project" value="InterPro"/>
</dbReference>
<dbReference type="GO" id="GO:0008422">
    <property type="term" value="F:beta-glucosidase activity"/>
    <property type="evidence" value="ECO:0007669"/>
    <property type="project" value="UniProtKB-ARBA"/>
</dbReference>
<dbReference type="FunFam" id="3.20.20.80:FF:000020">
    <property type="entry name" value="Beta-glucosidase 12"/>
    <property type="match status" value="1"/>
</dbReference>
<reference evidence="5 6" key="1">
    <citation type="submission" date="2023-10" db="EMBL/GenBank/DDBJ databases">
        <title>Chromosome-scale genome assembly provides insights into flower coloration mechanisms of Canna indica.</title>
        <authorList>
            <person name="Li C."/>
        </authorList>
    </citation>
    <scope>NUCLEOTIDE SEQUENCE [LARGE SCALE GENOMIC DNA]</scope>
    <source>
        <tissue evidence="5">Flower</tissue>
    </source>
</reference>
<keyword evidence="2" id="KW-0732">Signal</keyword>
<dbReference type="Pfam" id="PF00232">
    <property type="entry name" value="Glyco_hydro_1"/>
    <property type="match status" value="1"/>
</dbReference>
<dbReference type="PANTHER" id="PTHR10353">
    <property type="entry name" value="GLYCOSYL HYDROLASE"/>
    <property type="match status" value="1"/>
</dbReference>
<evidence type="ECO:0000256" key="3">
    <source>
        <dbReference type="ARBA" id="ARBA00022801"/>
    </source>
</evidence>
<keyword evidence="6" id="KW-1185">Reference proteome</keyword>
<evidence type="ECO:0000256" key="1">
    <source>
        <dbReference type="ARBA" id="ARBA00010838"/>
    </source>
</evidence>
<dbReference type="AlphaFoldDB" id="A0AAQ3QQ04"/>
<comment type="similarity">
    <text evidence="1 4">Belongs to the glycosyl hydrolase 1 family.</text>
</comment>
<name>A0AAQ3QQ04_9LILI</name>
<dbReference type="PRINTS" id="PR00131">
    <property type="entry name" value="GLHYDRLASE1"/>
</dbReference>
<accession>A0AAQ3QQ04</accession>
<protein>
    <submittedName>
        <fullName evidence="5">Beta-glucosidase 12</fullName>
    </submittedName>
</protein>
<gene>
    <name evidence="5" type="ORF">Cni_G25995</name>
</gene>
<dbReference type="GO" id="GO:0004565">
    <property type="term" value="F:beta-galactosidase activity"/>
    <property type="evidence" value="ECO:0007669"/>
    <property type="project" value="UniProtKB-ARBA"/>
</dbReference>
<dbReference type="InterPro" id="IPR017853">
    <property type="entry name" value="GH"/>
</dbReference>
<dbReference type="EMBL" id="CP136897">
    <property type="protein sequence ID" value="WOL17206.1"/>
    <property type="molecule type" value="Genomic_DNA"/>
</dbReference>
<evidence type="ECO:0000313" key="6">
    <source>
        <dbReference type="Proteomes" id="UP001327560"/>
    </source>
</evidence>
<dbReference type="InterPro" id="IPR001360">
    <property type="entry name" value="Glyco_hydro_1"/>
</dbReference>
<sequence length="459" mass="52806">MKVHTEKVARGQTYGTPSLTATQKKYWMEAINGDVAIDFYHRYKEDVGLMKQMGLDAYRFSISWSRILPSGNLSGGINKEGVKYYNNLINELISNGIQPFVTIYHWDLPQALEDQYGGFLSPHIIEDYRDYAEVCFKAFGDRVKHWITFNEPLVSSYMGYATGMYAPGRCTPKFSGNCSAGNSGTEPYTVSHHVLLAHAVVVKLYRDKYQATQKGKIGITIISAWYIPLSDSKSDSDATQRVLDFNYGWFMDPLTQGDYPFIMRMLAGDRLPKFTEEESKLLKGSYDFIGINYYTSTYAFGVPFTNPPNHNYLTDSYTSTTGVRNGVPLGRVAATDWLMMYPKGLKDLLAYTKEKYNNPVIYITENGVDEKNDPKVPLKEALNDKMRIDYYKGHLQYLHKAMREGVDVRGYFMWSFMDDFEWNSGYTVRFGLHYVDYKNGLKRYPKNSALWFKKFLKRS</sequence>
<evidence type="ECO:0000313" key="5">
    <source>
        <dbReference type="EMBL" id="WOL17206.1"/>
    </source>
</evidence>
<dbReference type="Proteomes" id="UP001327560">
    <property type="component" value="Chromosome 8"/>
</dbReference>
<organism evidence="5 6">
    <name type="scientific">Canna indica</name>
    <name type="common">Indian-shot</name>
    <dbReference type="NCBI Taxonomy" id="4628"/>
    <lineage>
        <taxon>Eukaryota</taxon>
        <taxon>Viridiplantae</taxon>
        <taxon>Streptophyta</taxon>
        <taxon>Embryophyta</taxon>
        <taxon>Tracheophyta</taxon>
        <taxon>Spermatophyta</taxon>
        <taxon>Magnoliopsida</taxon>
        <taxon>Liliopsida</taxon>
        <taxon>Zingiberales</taxon>
        <taxon>Cannaceae</taxon>
        <taxon>Canna</taxon>
    </lineage>
</organism>
<evidence type="ECO:0000256" key="4">
    <source>
        <dbReference type="RuleBase" id="RU003690"/>
    </source>
</evidence>
<dbReference type="GO" id="GO:0033907">
    <property type="term" value="F:beta-D-fucosidase activity"/>
    <property type="evidence" value="ECO:0007669"/>
    <property type="project" value="UniProtKB-ARBA"/>
</dbReference>
<dbReference type="Gene3D" id="3.20.20.80">
    <property type="entry name" value="Glycosidases"/>
    <property type="match status" value="1"/>
</dbReference>
<keyword evidence="3" id="KW-0378">Hydrolase</keyword>
<proteinExistence type="inferred from homology"/>
<evidence type="ECO:0000256" key="2">
    <source>
        <dbReference type="ARBA" id="ARBA00022729"/>
    </source>
</evidence>
<dbReference type="SUPFAM" id="SSF51445">
    <property type="entry name" value="(Trans)glycosidases"/>
    <property type="match status" value="1"/>
</dbReference>